<evidence type="ECO:0000259" key="6">
    <source>
        <dbReference type="Pfam" id="PF13505"/>
    </source>
</evidence>
<dbReference type="Proteomes" id="UP000264605">
    <property type="component" value="Chromosome"/>
</dbReference>
<dbReference type="Pfam" id="PF13505">
    <property type="entry name" value="OMP_b-brl"/>
    <property type="match status" value="1"/>
</dbReference>
<keyword evidence="2 5" id="KW-0732">Signal</keyword>
<keyword evidence="3" id="KW-0472">Membrane</keyword>
<accession>A0AAD0S226</accession>
<dbReference type="AlphaFoldDB" id="A0AAD0S226"/>
<evidence type="ECO:0000256" key="5">
    <source>
        <dbReference type="SAM" id="SignalP"/>
    </source>
</evidence>
<evidence type="ECO:0000256" key="1">
    <source>
        <dbReference type="ARBA" id="ARBA00004442"/>
    </source>
</evidence>
<reference evidence="7 8" key="1">
    <citation type="submission" date="2018-08" db="EMBL/GenBank/DDBJ databases">
        <title>Draft genome sequence of Pseudoalteromonas donghaensis HJ51.</title>
        <authorList>
            <person name="Oh J."/>
            <person name="Roh D."/>
        </authorList>
    </citation>
    <scope>NUCLEOTIDE SEQUENCE [LARGE SCALE GENOMIC DNA]</scope>
    <source>
        <strain evidence="7 8">HJ51</strain>
    </source>
</reference>
<evidence type="ECO:0000313" key="7">
    <source>
        <dbReference type="EMBL" id="AXV66586.1"/>
    </source>
</evidence>
<dbReference type="GO" id="GO:0009279">
    <property type="term" value="C:cell outer membrane"/>
    <property type="evidence" value="ECO:0007669"/>
    <property type="project" value="UniProtKB-SubCell"/>
</dbReference>
<dbReference type="KEGG" id="pdj:D0907_15445"/>
<sequence length="243" mass="27579">MKYAVLIGALSLVSTAVMAQNTTPLSYDYVDAGYQKMKIDDADDLSLTGYGINVSKQFAQNWYVQGHYSKVSDDFTELDIYDNVTVYDMNNNPVGTGQTEYLYRTELDITRYELALGYIYSLSDVTKIDYSAKLGQLKFEGDVLYKQDITYQEQVLDTNSERYSDSDTADILSVNAQIRHLLTDSIELNAGIGYERLHDEESENNTVLHVGANYAITADWLVTAAYRDVNDYSDLTFSIRYNF</sequence>
<dbReference type="GeneID" id="99506873"/>
<comment type="subcellular location">
    <subcellularLocation>
        <location evidence="1">Cell outer membrane</location>
    </subcellularLocation>
</comment>
<keyword evidence="4" id="KW-0998">Cell outer membrane</keyword>
<dbReference type="SUPFAM" id="SSF56935">
    <property type="entry name" value="Porins"/>
    <property type="match status" value="1"/>
</dbReference>
<dbReference type="InterPro" id="IPR036942">
    <property type="entry name" value="Beta-barrel_TonB_sf"/>
</dbReference>
<name>A0AAD0S226_9GAMM</name>
<organism evidence="7 8">
    <name type="scientific">Pseudoalteromonas lipolytica</name>
    <dbReference type="NCBI Taxonomy" id="570156"/>
    <lineage>
        <taxon>Bacteria</taxon>
        <taxon>Pseudomonadati</taxon>
        <taxon>Pseudomonadota</taxon>
        <taxon>Gammaproteobacteria</taxon>
        <taxon>Alteromonadales</taxon>
        <taxon>Pseudoalteromonadaceae</taxon>
        <taxon>Pseudoalteromonas</taxon>
    </lineage>
</organism>
<evidence type="ECO:0000256" key="3">
    <source>
        <dbReference type="ARBA" id="ARBA00023136"/>
    </source>
</evidence>
<dbReference type="EMBL" id="CP032090">
    <property type="protein sequence ID" value="AXV66586.1"/>
    <property type="molecule type" value="Genomic_DNA"/>
</dbReference>
<dbReference type="InterPro" id="IPR027385">
    <property type="entry name" value="Beta-barrel_OMP"/>
</dbReference>
<protein>
    <submittedName>
        <fullName evidence="7">Porin family protein</fullName>
    </submittedName>
</protein>
<evidence type="ECO:0000256" key="4">
    <source>
        <dbReference type="ARBA" id="ARBA00023237"/>
    </source>
</evidence>
<dbReference type="Gene3D" id="2.40.170.20">
    <property type="entry name" value="TonB-dependent receptor, beta-barrel domain"/>
    <property type="match status" value="1"/>
</dbReference>
<feature type="domain" description="Outer membrane protein beta-barrel" evidence="6">
    <location>
        <begin position="9"/>
        <end position="197"/>
    </location>
</feature>
<feature type="chain" id="PRO_5042043500" evidence="5">
    <location>
        <begin position="20"/>
        <end position="243"/>
    </location>
</feature>
<evidence type="ECO:0000313" key="8">
    <source>
        <dbReference type="Proteomes" id="UP000264605"/>
    </source>
</evidence>
<gene>
    <name evidence="7" type="ORF">D0907_15445</name>
</gene>
<evidence type="ECO:0000256" key="2">
    <source>
        <dbReference type="ARBA" id="ARBA00022729"/>
    </source>
</evidence>
<dbReference type="RefSeq" id="WP_065979407.1">
    <property type="nucleotide sequence ID" value="NZ_CP032090.1"/>
</dbReference>
<feature type="signal peptide" evidence="5">
    <location>
        <begin position="1"/>
        <end position="19"/>
    </location>
</feature>
<proteinExistence type="predicted"/>